<dbReference type="Pfam" id="PF03631">
    <property type="entry name" value="Virul_fac_BrkB"/>
    <property type="match status" value="1"/>
</dbReference>
<keyword evidence="2" id="KW-1003">Cell membrane</keyword>
<feature type="transmembrane region" description="Helical" evidence="6">
    <location>
        <begin position="229"/>
        <end position="249"/>
    </location>
</feature>
<comment type="caution">
    <text evidence="7">The sequence shown here is derived from an EMBL/GenBank/DDBJ whole genome shotgun (WGS) entry which is preliminary data.</text>
</comment>
<dbReference type="InterPro" id="IPR017039">
    <property type="entry name" value="Virul_fac_BrkB"/>
</dbReference>
<keyword evidence="8" id="KW-1185">Reference proteome</keyword>
<feature type="transmembrane region" description="Helical" evidence="6">
    <location>
        <begin position="181"/>
        <end position="199"/>
    </location>
</feature>
<dbReference type="Proteomes" id="UP000270616">
    <property type="component" value="Unassembled WGS sequence"/>
</dbReference>
<keyword evidence="5 6" id="KW-0472">Membrane</keyword>
<evidence type="ECO:0000256" key="4">
    <source>
        <dbReference type="ARBA" id="ARBA00022989"/>
    </source>
</evidence>
<feature type="transmembrane region" description="Helical" evidence="6">
    <location>
        <begin position="297"/>
        <end position="324"/>
    </location>
</feature>
<sequence length="360" mass="38436">MPSAVDKAGLQRELRRQISIIRAQRKGGAGFLKVTFQALNLALTWIWTLFPGRLVMHYFFHGGPLMAAGLSYNMLFASTAMLVIGASIGGSVLGNDSELRRLVVEAVHETVPGLINTGGGGIIPVSALANPQPFTVTTIVASAVLAFTAWRWAAGIRLACRRMFEVPPTRGAPIAAIPRDVFGLVLLVLTLAISLVMNAEAAGALRLLEGATEDIGWLSALIDFLGGDFAYGAATLVGVLADALMLYLMIRVVAQLRPGRWAMFCILFLGVTGNLALRELGGTLIQAMAANPYLFSVGLIVGVLFWFYFFSQIVLLSAAFGALVQADTHGGHAQPTGEDRAVTPIHADLLDHVRSQERAL</sequence>
<gene>
    <name evidence="7" type="ORF">EDL96_11700</name>
</gene>
<dbReference type="RefSeq" id="WP_123826334.1">
    <property type="nucleotide sequence ID" value="NZ_RKMF01000016.1"/>
</dbReference>
<protein>
    <submittedName>
        <fullName evidence="7">YihY/virulence factor BrkB family protein</fullName>
    </submittedName>
</protein>
<evidence type="ECO:0000256" key="5">
    <source>
        <dbReference type="ARBA" id="ARBA00023136"/>
    </source>
</evidence>
<accession>A0A3N4A8T6</accession>
<dbReference type="OrthoDB" id="3229302at2"/>
<dbReference type="GO" id="GO:0005886">
    <property type="term" value="C:plasma membrane"/>
    <property type="evidence" value="ECO:0007669"/>
    <property type="project" value="UniProtKB-SubCell"/>
</dbReference>
<evidence type="ECO:0000256" key="3">
    <source>
        <dbReference type="ARBA" id="ARBA00022692"/>
    </source>
</evidence>
<reference evidence="7 8" key="1">
    <citation type="submission" date="2018-10" db="EMBL/GenBank/DDBJ databases">
        <title>Kocuria sp. M5W7-7, whole genome shotgun sequence.</title>
        <authorList>
            <person name="Tuo L."/>
        </authorList>
    </citation>
    <scope>NUCLEOTIDE SEQUENCE [LARGE SCALE GENOMIC DNA]</scope>
    <source>
        <strain evidence="7 8">M5W7-7</strain>
    </source>
</reference>
<feature type="transmembrane region" description="Helical" evidence="6">
    <location>
        <begin position="72"/>
        <end position="93"/>
    </location>
</feature>
<evidence type="ECO:0000256" key="2">
    <source>
        <dbReference type="ARBA" id="ARBA00022475"/>
    </source>
</evidence>
<comment type="subcellular location">
    <subcellularLocation>
        <location evidence="1">Cell membrane</location>
        <topology evidence="1">Multi-pass membrane protein</topology>
    </subcellularLocation>
</comment>
<evidence type="ECO:0000256" key="6">
    <source>
        <dbReference type="SAM" id="Phobius"/>
    </source>
</evidence>
<keyword evidence="4 6" id="KW-1133">Transmembrane helix</keyword>
<evidence type="ECO:0000313" key="7">
    <source>
        <dbReference type="EMBL" id="ROZ61944.1"/>
    </source>
</evidence>
<feature type="transmembrane region" description="Helical" evidence="6">
    <location>
        <begin position="134"/>
        <end position="160"/>
    </location>
</feature>
<evidence type="ECO:0000313" key="8">
    <source>
        <dbReference type="Proteomes" id="UP000270616"/>
    </source>
</evidence>
<evidence type="ECO:0000256" key="1">
    <source>
        <dbReference type="ARBA" id="ARBA00004651"/>
    </source>
</evidence>
<dbReference type="EMBL" id="RKMF01000016">
    <property type="protein sequence ID" value="ROZ61944.1"/>
    <property type="molecule type" value="Genomic_DNA"/>
</dbReference>
<dbReference type="AlphaFoldDB" id="A0A3N4A8T6"/>
<proteinExistence type="predicted"/>
<feature type="transmembrane region" description="Helical" evidence="6">
    <location>
        <begin position="261"/>
        <end position="277"/>
    </location>
</feature>
<name>A0A3N4A8T6_9MICC</name>
<keyword evidence="3 6" id="KW-0812">Transmembrane</keyword>
<organism evidence="7 8">
    <name type="scientific">Kocuria soli</name>
    <dbReference type="NCBI Taxonomy" id="2485125"/>
    <lineage>
        <taxon>Bacteria</taxon>
        <taxon>Bacillati</taxon>
        <taxon>Actinomycetota</taxon>
        <taxon>Actinomycetes</taxon>
        <taxon>Micrococcales</taxon>
        <taxon>Micrococcaceae</taxon>
        <taxon>Kocuria</taxon>
    </lineage>
</organism>